<evidence type="ECO:0000313" key="2">
    <source>
        <dbReference type="EMBL" id="CAG9790107.1"/>
    </source>
</evidence>
<reference evidence="2" key="2">
    <citation type="submission" date="2022-10" db="EMBL/GenBank/DDBJ databases">
        <authorList>
            <consortium name="ENA_rothamsted_submissions"/>
            <consortium name="culmorum"/>
            <person name="King R."/>
        </authorList>
    </citation>
    <scope>NUCLEOTIDE SEQUENCE</scope>
</reference>
<organism evidence="2 3">
    <name type="scientific">Diatraea saccharalis</name>
    <name type="common">sugarcane borer</name>
    <dbReference type="NCBI Taxonomy" id="40085"/>
    <lineage>
        <taxon>Eukaryota</taxon>
        <taxon>Metazoa</taxon>
        <taxon>Ecdysozoa</taxon>
        <taxon>Arthropoda</taxon>
        <taxon>Hexapoda</taxon>
        <taxon>Insecta</taxon>
        <taxon>Pterygota</taxon>
        <taxon>Neoptera</taxon>
        <taxon>Endopterygota</taxon>
        <taxon>Lepidoptera</taxon>
        <taxon>Glossata</taxon>
        <taxon>Ditrysia</taxon>
        <taxon>Pyraloidea</taxon>
        <taxon>Crambidae</taxon>
        <taxon>Crambinae</taxon>
        <taxon>Diatraea</taxon>
    </lineage>
</organism>
<dbReference type="Gene3D" id="3.30.460.10">
    <property type="entry name" value="Beta Polymerase, domain 2"/>
    <property type="match status" value="1"/>
</dbReference>
<evidence type="ECO:0000259" key="1">
    <source>
        <dbReference type="Pfam" id="PF20750"/>
    </source>
</evidence>
<proteinExistence type="predicted"/>
<dbReference type="GO" id="GO:0005634">
    <property type="term" value="C:nucleus"/>
    <property type="evidence" value="ECO:0007669"/>
    <property type="project" value="TreeGrafter"/>
</dbReference>
<name>A0A9N9R5T8_9NEOP</name>
<dbReference type="SUPFAM" id="SSF81631">
    <property type="entry name" value="PAP/OAS1 substrate-binding domain"/>
    <property type="match status" value="1"/>
</dbReference>
<dbReference type="InterPro" id="IPR043519">
    <property type="entry name" value="NT_sf"/>
</dbReference>
<dbReference type="OrthoDB" id="412748at2759"/>
<dbReference type="Pfam" id="PF20750">
    <property type="entry name" value="PAP_NTPase"/>
    <property type="match status" value="1"/>
</dbReference>
<keyword evidence="3" id="KW-1185">Reference proteome</keyword>
<feature type="domain" description="Poly(A) polymerase nucleotidyltransferase" evidence="1">
    <location>
        <begin position="9"/>
        <end position="84"/>
    </location>
</feature>
<dbReference type="PANTHER" id="PTHR10682">
    <property type="entry name" value="POLY A POLYMERASE"/>
    <property type="match status" value="1"/>
</dbReference>
<dbReference type="GO" id="GO:1990817">
    <property type="term" value="F:poly(A) RNA polymerase activity"/>
    <property type="evidence" value="ECO:0007669"/>
    <property type="project" value="TreeGrafter"/>
</dbReference>
<dbReference type="InterPro" id="IPR048840">
    <property type="entry name" value="PolA_pol_NTPase"/>
</dbReference>
<protein>
    <recommendedName>
        <fullName evidence="1">Poly(A) polymerase nucleotidyltransferase domain-containing protein</fullName>
    </recommendedName>
</protein>
<gene>
    <name evidence="2" type="ORF">DIATSA_LOCUS7789</name>
</gene>
<dbReference type="Proteomes" id="UP001153714">
    <property type="component" value="Chromosome 20"/>
</dbReference>
<dbReference type="AlphaFoldDB" id="A0A9N9R5T8"/>
<sequence>MFPRKYSDKCRQVKDLRAVEDAFVAVLKMHFDGIELDLLFARLAFKEIPDSLNLNDTMLLKNLHQKCVRSMNGCRNTEEILRLVPNINNFRLTLRAIKLWAKRLVITDEKLALHVLVCSGWEKFFNAPNFFSRYKHFMVLSVEAVQADEQCSGVVSSSLVSNTSDTRRESAHNNCSREHGVLQFYTAAFPALAGNPLPPDFPHSSSVPIDPVPELKGNEKLSDTNLVSVNTYMIIYF</sequence>
<evidence type="ECO:0000313" key="3">
    <source>
        <dbReference type="Proteomes" id="UP001153714"/>
    </source>
</evidence>
<reference evidence="2" key="1">
    <citation type="submission" date="2021-12" db="EMBL/GenBank/DDBJ databases">
        <authorList>
            <person name="King R."/>
        </authorList>
    </citation>
    <scope>NUCLEOTIDE SEQUENCE</scope>
</reference>
<dbReference type="SUPFAM" id="SSF81301">
    <property type="entry name" value="Nucleotidyltransferase"/>
    <property type="match status" value="1"/>
</dbReference>
<dbReference type="EMBL" id="OU893351">
    <property type="protein sequence ID" value="CAG9790107.1"/>
    <property type="molecule type" value="Genomic_DNA"/>
</dbReference>
<accession>A0A9N9R5T8</accession>
<dbReference type="PANTHER" id="PTHR10682:SF10">
    <property type="entry name" value="POLYNUCLEOTIDE ADENYLYLTRANSFERASE"/>
    <property type="match status" value="1"/>
</dbReference>